<evidence type="ECO:0000313" key="2">
    <source>
        <dbReference type="Proteomes" id="UP000077755"/>
    </source>
</evidence>
<protein>
    <submittedName>
        <fullName evidence="1">Uncharacterized protein</fullName>
    </submittedName>
</protein>
<dbReference type="Proteomes" id="UP000077755">
    <property type="component" value="Chromosome 9"/>
</dbReference>
<proteinExistence type="predicted"/>
<evidence type="ECO:0000313" key="1">
    <source>
        <dbReference type="EMBL" id="WOH15248.1"/>
    </source>
</evidence>
<name>A0A175YAS6_DAUCS</name>
<organism evidence="1 2">
    <name type="scientific">Daucus carota subsp. sativus</name>
    <name type="common">Carrot</name>
    <dbReference type="NCBI Taxonomy" id="79200"/>
    <lineage>
        <taxon>Eukaryota</taxon>
        <taxon>Viridiplantae</taxon>
        <taxon>Streptophyta</taxon>
        <taxon>Embryophyta</taxon>
        <taxon>Tracheophyta</taxon>
        <taxon>Spermatophyta</taxon>
        <taxon>Magnoliopsida</taxon>
        <taxon>eudicotyledons</taxon>
        <taxon>Gunneridae</taxon>
        <taxon>Pentapetalae</taxon>
        <taxon>asterids</taxon>
        <taxon>campanulids</taxon>
        <taxon>Apiales</taxon>
        <taxon>Apiaceae</taxon>
        <taxon>Apioideae</taxon>
        <taxon>Scandiceae</taxon>
        <taxon>Daucinae</taxon>
        <taxon>Daucus</taxon>
        <taxon>Daucus sect. Daucus</taxon>
    </lineage>
</organism>
<sequence length="68" mass="7267">MKQIPSRKWTAAEEQDSNVTPVLAVIYAGGFGLVPGSESHGPLESLQIVDMVAVKTFIVLNTSIAPEK</sequence>
<gene>
    <name evidence="1" type="ORF">DCAR_0934785</name>
</gene>
<accession>A0A175YAS6</accession>
<reference evidence="1" key="2">
    <citation type="submission" date="2022-03" db="EMBL/GenBank/DDBJ databases">
        <title>Draft title - Genomic analysis of global carrot germplasm unveils the trajectory of domestication and the origin of high carotenoid orange carrot.</title>
        <authorList>
            <person name="Iorizzo M."/>
            <person name="Ellison S."/>
            <person name="Senalik D."/>
            <person name="Macko-Podgorni A."/>
            <person name="Grzebelus D."/>
            <person name="Bostan H."/>
            <person name="Rolling W."/>
            <person name="Curaba J."/>
            <person name="Simon P."/>
        </authorList>
    </citation>
    <scope>NUCLEOTIDE SEQUENCE</scope>
    <source>
        <tissue evidence="1">Leaf</tissue>
    </source>
</reference>
<reference evidence="1" key="1">
    <citation type="journal article" date="2016" name="Nat. Genet.">
        <title>A high-quality carrot genome assembly provides new insights into carotenoid accumulation and asterid genome evolution.</title>
        <authorList>
            <person name="Iorizzo M."/>
            <person name="Ellison S."/>
            <person name="Senalik D."/>
            <person name="Zeng P."/>
            <person name="Satapoomin P."/>
            <person name="Huang J."/>
            <person name="Bowman M."/>
            <person name="Iovene M."/>
            <person name="Sanseverino W."/>
            <person name="Cavagnaro P."/>
            <person name="Yildiz M."/>
            <person name="Macko-Podgorni A."/>
            <person name="Moranska E."/>
            <person name="Grzebelus E."/>
            <person name="Grzebelus D."/>
            <person name="Ashrafi H."/>
            <person name="Zheng Z."/>
            <person name="Cheng S."/>
            <person name="Spooner D."/>
            <person name="Van Deynze A."/>
            <person name="Simon P."/>
        </authorList>
    </citation>
    <scope>NUCLEOTIDE SEQUENCE</scope>
    <source>
        <tissue evidence="1">Leaf</tissue>
    </source>
</reference>
<dbReference type="Gramene" id="KZM80440">
    <property type="protein sequence ID" value="KZM80440"/>
    <property type="gene ID" value="DCAR_032323"/>
</dbReference>
<dbReference type="AlphaFoldDB" id="A0A175YAS6"/>
<dbReference type="EMBL" id="CP093351">
    <property type="protein sequence ID" value="WOH15248.1"/>
    <property type="molecule type" value="Genomic_DNA"/>
</dbReference>
<keyword evidence="2" id="KW-1185">Reference proteome</keyword>